<comment type="caution">
    <text evidence="6">The sequence shown here is derived from an EMBL/GenBank/DDBJ whole genome shotgun (WGS) entry which is preliminary data.</text>
</comment>
<dbReference type="Gene3D" id="3.30.40.10">
    <property type="entry name" value="Zinc/RING finger domain, C3HC4 (zinc finger)"/>
    <property type="match status" value="1"/>
</dbReference>
<evidence type="ECO:0000256" key="2">
    <source>
        <dbReference type="ARBA" id="ARBA00022771"/>
    </source>
</evidence>
<dbReference type="CDD" id="cd16454">
    <property type="entry name" value="RING-H2_PA-TM-RING"/>
    <property type="match status" value="1"/>
</dbReference>
<reference evidence="6 7" key="1">
    <citation type="journal article" date="2020" name="Mol. Biol. Evol.">
        <title>Distinct Expression and Methylation Patterns for Genes with Different Fates following a Single Whole-Genome Duplication in Flowering Plants.</title>
        <authorList>
            <person name="Shi T."/>
            <person name="Rahmani R.S."/>
            <person name="Gugger P.F."/>
            <person name="Wang M."/>
            <person name="Li H."/>
            <person name="Zhang Y."/>
            <person name="Li Z."/>
            <person name="Wang Q."/>
            <person name="Van de Peer Y."/>
            <person name="Marchal K."/>
            <person name="Chen J."/>
        </authorList>
    </citation>
    <scope>NUCLEOTIDE SEQUENCE [LARGE SCALE GENOMIC DNA]</scope>
    <source>
        <tissue evidence="6">Leaf</tissue>
    </source>
</reference>
<keyword evidence="7" id="KW-1185">Reference proteome</keyword>
<name>A0A822Z443_NELNU</name>
<sequence length="238" mass="26017">MSLINLNTHMTTREPWDQDGLDKFQIKFQFLKSTTWLLQSGDEEGDDALATIEVECPRITKNFSVYPCCLICDVNRPRMVSTMLSEMGFSEAAKELLAPNISSFAREVAIAVSNGATMRVAIVHVLQTLGEWYDENAAIAAASRESMDAGNGAGRFGAVPASASAIEALEKVRLDVNGNGVDSTSTMPSRCTICLEELPIGSQVTRMPCSHVYHGGCIVKWLETSNLCPLCRYEMPRA</sequence>
<dbReference type="SUPFAM" id="SSF57850">
    <property type="entry name" value="RING/U-box"/>
    <property type="match status" value="1"/>
</dbReference>
<dbReference type="Pfam" id="PF13639">
    <property type="entry name" value="zf-RING_2"/>
    <property type="match status" value="1"/>
</dbReference>
<dbReference type="PANTHER" id="PTHR15710">
    <property type="entry name" value="E3 UBIQUITIN-PROTEIN LIGASE PRAJA"/>
    <property type="match status" value="1"/>
</dbReference>
<dbReference type="Proteomes" id="UP000607653">
    <property type="component" value="Unassembled WGS sequence"/>
</dbReference>
<dbReference type="PANTHER" id="PTHR15710:SF196">
    <property type="entry name" value="F6A14.12 PROTEIN-RELATED"/>
    <property type="match status" value="1"/>
</dbReference>
<dbReference type="GO" id="GO:0008270">
    <property type="term" value="F:zinc ion binding"/>
    <property type="evidence" value="ECO:0007669"/>
    <property type="project" value="UniProtKB-KW"/>
</dbReference>
<keyword evidence="2 4" id="KW-0863">Zinc-finger</keyword>
<dbReference type="SMART" id="SM00184">
    <property type="entry name" value="RING"/>
    <property type="match status" value="1"/>
</dbReference>
<protein>
    <recommendedName>
        <fullName evidence="5">RING-type domain-containing protein</fullName>
    </recommendedName>
</protein>
<proteinExistence type="predicted"/>
<organism evidence="6 7">
    <name type="scientific">Nelumbo nucifera</name>
    <name type="common">Sacred lotus</name>
    <dbReference type="NCBI Taxonomy" id="4432"/>
    <lineage>
        <taxon>Eukaryota</taxon>
        <taxon>Viridiplantae</taxon>
        <taxon>Streptophyta</taxon>
        <taxon>Embryophyta</taxon>
        <taxon>Tracheophyta</taxon>
        <taxon>Spermatophyta</taxon>
        <taxon>Magnoliopsida</taxon>
        <taxon>Proteales</taxon>
        <taxon>Nelumbonaceae</taxon>
        <taxon>Nelumbo</taxon>
    </lineage>
</organism>
<dbReference type="InterPro" id="IPR001841">
    <property type="entry name" value="Znf_RING"/>
</dbReference>
<dbReference type="AlphaFoldDB" id="A0A822Z443"/>
<keyword evidence="3" id="KW-0862">Zinc</keyword>
<dbReference type="EMBL" id="DUZY01000005">
    <property type="protein sequence ID" value="DAD39303.1"/>
    <property type="molecule type" value="Genomic_DNA"/>
</dbReference>
<keyword evidence="1" id="KW-0479">Metal-binding</keyword>
<evidence type="ECO:0000256" key="1">
    <source>
        <dbReference type="ARBA" id="ARBA00022723"/>
    </source>
</evidence>
<accession>A0A822Z443</accession>
<evidence type="ECO:0000259" key="5">
    <source>
        <dbReference type="PROSITE" id="PS50089"/>
    </source>
</evidence>
<evidence type="ECO:0000313" key="7">
    <source>
        <dbReference type="Proteomes" id="UP000607653"/>
    </source>
</evidence>
<dbReference type="PROSITE" id="PS50089">
    <property type="entry name" value="ZF_RING_2"/>
    <property type="match status" value="1"/>
</dbReference>
<evidence type="ECO:0000256" key="4">
    <source>
        <dbReference type="PROSITE-ProRule" id="PRU00175"/>
    </source>
</evidence>
<feature type="domain" description="RING-type" evidence="5">
    <location>
        <begin position="191"/>
        <end position="232"/>
    </location>
</feature>
<dbReference type="InterPro" id="IPR013083">
    <property type="entry name" value="Znf_RING/FYVE/PHD"/>
</dbReference>
<gene>
    <name evidence="6" type="ORF">HUJ06_013626</name>
</gene>
<evidence type="ECO:0000313" key="6">
    <source>
        <dbReference type="EMBL" id="DAD39303.1"/>
    </source>
</evidence>
<evidence type="ECO:0000256" key="3">
    <source>
        <dbReference type="ARBA" id="ARBA00022833"/>
    </source>
</evidence>